<organism evidence="15 16">
    <name type="scientific">Starmerella bacillaris</name>
    <name type="common">Yeast</name>
    <name type="synonym">Candida zemplinina</name>
    <dbReference type="NCBI Taxonomy" id="1247836"/>
    <lineage>
        <taxon>Eukaryota</taxon>
        <taxon>Fungi</taxon>
        <taxon>Dikarya</taxon>
        <taxon>Ascomycota</taxon>
        <taxon>Saccharomycotina</taxon>
        <taxon>Dipodascomycetes</taxon>
        <taxon>Dipodascales</taxon>
        <taxon>Trichomonascaceae</taxon>
        <taxon>Starmerella</taxon>
    </lineage>
</organism>
<feature type="compositionally biased region" description="Low complexity" evidence="11">
    <location>
        <begin position="361"/>
        <end position="401"/>
    </location>
</feature>
<feature type="region of interest" description="Disordered" evidence="11">
    <location>
        <begin position="532"/>
        <end position="592"/>
    </location>
</feature>
<evidence type="ECO:0000256" key="5">
    <source>
        <dbReference type="ARBA" id="ARBA00022741"/>
    </source>
</evidence>
<keyword evidence="7 10" id="KW-0067">ATP-binding</keyword>
<feature type="compositionally biased region" description="Low complexity" evidence="11">
    <location>
        <begin position="309"/>
        <end position="325"/>
    </location>
</feature>
<feature type="binding site" evidence="10">
    <location>
        <position position="698"/>
    </location>
    <ligand>
        <name>ATP</name>
        <dbReference type="ChEBI" id="CHEBI:30616"/>
    </ligand>
</feature>
<dbReference type="Pfam" id="PF00069">
    <property type="entry name" value="Pkinase"/>
    <property type="match status" value="1"/>
</dbReference>
<evidence type="ECO:0000256" key="4">
    <source>
        <dbReference type="ARBA" id="ARBA00022679"/>
    </source>
</evidence>
<dbReference type="InterPro" id="IPR001849">
    <property type="entry name" value="PH_domain"/>
</dbReference>
<dbReference type="SUPFAM" id="SSF56112">
    <property type="entry name" value="Protein kinase-like (PK-like)"/>
    <property type="match status" value="1"/>
</dbReference>
<evidence type="ECO:0000256" key="3">
    <source>
        <dbReference type="ARBA" id="ARBA00022527"/>
    </source>
</evidence>
<reference evidence="15 16" key="1">
    <citation type="journal article" date="2023" name="Elife">
        <title>Identification of key yeast species and microbe-microbe interactions impacting larval growth of Drosophila in the wild.</title>
        <authorList>
            <person name="Mure A."/>
            <person name="Sugiura Y."/>
            <person name="Maeda R."/>
            <person name="Honda K."/>
            <person name="Sakurai N."/>
            <person name="Takahashi Y."/>
            <person name="Watada M."/>
            <person name="Katoh T."/>
            <person name="Gotoh A."/>
            <person name="Gotoh Y."/>
            <person name="Taniguchi I."/>
            <person name="Nakamura K."/>
            <person name="Hayashi T."/>
            <person name="Katayama T."/>
            <person name="Uemura T."/>
            <person name="Hattori Y."/>
        </authorList>
    </citation>
    <scope>NUCLEOTIDE SEQUENCE [LARGE SCALE GENOMIC DNA]</scope>
    <source>
        <strain evidence="15 16">SB-73</strain>
    </source>
</reference>
<keyword evidence="4" id="KW-0808">Transferase</keyword>
<feature type="compositionally biased region" description="Low complexity" evidence="11">
    <location>
        <begin position="547"/>
        <end position="556"/>
    </location>
</feature>
<evidence type="ECO:0000256" key="8">
    <source>
        <dbReference type="ARBA" id="ARBA00047899"/>
    </source>
</evidence>
<evidence type="ECO:0000259" key="13">
    <source>
        <dbReference type="PROSITE" id="PS50011"/>
    </source>
</evidence>
<dbReference type="FunFam" id="1.10.510.10:FF:000139">
    <property type="entry name" value="Non-specific serine/threonine protein kinase"/>
    <property type="match status" value="1"/>
</dbReference>
<dbReference type="InterPro" id="IPR017441">
    <property type="entry name" value="Protein_kinase_ATP_BS"/>
</dbReference>
<gene>
    <name evidence="15" type="ORF">DASB73_006170</name>
</gene>
<evidence type="ECO:0000256" key="2">
    <source>
        <dbReference type="ARBA" id="ARBA00012513"/>
    </source>
</evidence>
<evidence type="ECO:0000256" key="7">
    <source>
        <dbReference type="ARBA" id="ARBA00022840"/>
    </source>
</evidence>
<dbReference type="SMART" id="SM00285">
    <property type="entry name" value="PBD"/>
    <property type="match status" value="1"/>
</dbReference>
<evidence type="ECO:0000256" key="1">
    <source>
        <dbReference type="ARBA" id="ARBA00008874"/>
    </source>
</evidence>
<dbReference type="CDD" id="cd13279">
    <property type="entry name" value="PH_Cla4_Ste20"/>
    <property type="match status" value="1"/>
</dbReference>
<comment type="similarity">
    <text evidence="1">Belongs to the protein kinase superfamily. STE Ser/Thr protein kinase family. STE20 subfamily.</text>
</comment>
<feature type="domain" description="CRIB" evidence="14">
    <location>
        <begin position="140"/>
        <end position="153"/>
    </location>
</feature>
<dbReference type="GO" id="GO:0005524">
    <property type="term" value="F:ATP binding"/>
    <property type="evidence" value="ECO:0007669"/>
    <property type="project" value="UniProtKB-UniRule"/>
</dbReference>
<feature type="compositionally biased region" description="Low complexity" evidence="11">
    <location>
        <begin position="275"/>
        <end position="301"/>
    </location>
</feature>
<dbReference type="EC" id="2.7.11.1" evidence="2"/>
<dbReference type="SMART" id="SM00220">
    <property type="entry name" value="S_TKc"/>
    <property type="match status" value="1"/>
</dbReference>
<evidence type="ECO:0000313" key="15">
    <source>
        <dbReference type="EMBL" id="GMM49659.1"/>
    </source>
</evidence>
<name>A0AAV5RDM1_STABA</name>
<feature type="domain" description="PH" evidence="12">
    <location>
        <begin position="38"/>
        <end position="136"/>
    </location>
</feature>
<keyword evidence="16" id="KW-1185">Reference proteome</keyword>
<sequence length="942" mass="103639">MSFSSVMHDVADDTLMKATRVPSPTKTDDQRSRCPGHGTIREGWVTVKENGSLSWLWTRKFLTLKDSTLYFTKSESHSISSGIIVPLNTVSTITRTSHRQFCFELIRTQNLKSLYVSCSSDADLYAWIDDIYSNIPSTGVSGPTNFTHKVHVGFDPLSGAFTGLPTEWGNLLKGSAITREDFDNNPQAVVDVLSFYQRNMESQAEQAKEAEKLSRIQKQGQNQSVHQQPNVKSDLQRLPPQKPVDSHAPDSPTFTQTRRAPPPPNVPSAHRRGLSSQGSQGSQTSQISQISYPSPISQTSQASQISHANQSQSQPNSNSSTSSQPGISAPVPAGTGMAGSKHMFQGTGTSRMPTYNHAKHNSQSSQVSNVSGNSQTSQTSQETETSRNSLGSQKSGSQSSLIAPLNIKKDRPTNPSKMKSSTSSNSISSYQGSLGQPNRMAPAPPGQARMRSSSQTPQGSHVQGTQLPQGSQGSHTLQSPQGSHGHHGQQGHQVHLGHQGSGYPTHQVQLQQPNISPAGHQQMKPVPKTAVQNLGIRGPPTFKGHIPQQGHSTHQHPPQPQPQPHGQNIPFQKGHYPGTSQQAKQPHPQHIQQYKPALKVVVDDKSAKVTPTTEEAAYLETEKLLSAKNPEPASEAERRISTLSETEILQKLRATVSMENPTALYQKIKRVGQGASGIVYLARPLDPRMSKYRYVAIKQIELSLQPRKELIVNEITVMRESQHPNIVNFLEAYLRTPNDLWVVMEYMEGGSLTDIIDNNKLSEVQIATICRETCLGLQHLHSKNIIHRDIKSDNMLLDGYGNVKITDFGFCAKLTVQKNKRATMVGTPYWMAPEVVKQKEYGAKVDVWSLGIMAIEMIESEPPYLNEEPLKALYLIATNGTPKLKRPEILSPNLKAFLSRCLCVDVQYRATSSDLLKLDFLSQGCDLSTLPSLLKYKEVKSH</sequence>
<dbReference type="PROSITE" id="PS50108">
    <property type="entry name" value="CRIB"/>
    <property type="match status" value="1"/>
</dbReference>
<evidence type="ECO:0000256" key="9">
    <source>
        <dbReference type="ARBA" id="ARBA00048679"/>
    </source>
</evidence>
<dbReference type="InterPro" id="IPR000719">
    <property type="entry name" value="Prot_kinase_dom"/>
</dbReference>
<dbReference type="PROSITE" id="PS00107">
    <property type="entry name" value="PROTEIN_KINASE_ATP"/>
    <property type="match status" value="1"/>
</dbReference>
<dbReference type="PANTHER" id="PTHR45832:SF22">
    <property type="entry name" value="SERINE_THREONINE-PROTEIN KINASE SAMKA-RELATED"/>
    <property type="match status" value="1"/>
</dbReference>
<evidence type="ECO:0000256" key="10">
    <source>
        <dbReference type="PROSITE-ProRule" id="PRU10141"/>
    </source>
</evidence>
<dbReference type="Pfam" id="PF00169">
    <property type="entry name" value="PH"/>
    <property type="match status" value="1"/>
</dbReference>
<dbReference type="InterPro" id="IPR033923">
    <property type="entry name" value="PAK_BD"/>
</dbReference>
<evidence type="ECO:0000256" key="6">
    <source>
        <dbReference type="ARBA" id="ARBA00022777"/>
    </source>
</evidence>
<keyword evidence="6 15" id="KW-0418">Kinase</keyword>
<dbReference type="CDD" id="cd01093">
    <property type="entry name" value="CRIB_PAK_like"/>
    <property type="match status" value="1"/>
</dbReference>
<dbReference type="SUPFAM" id="SSF50729">
    <property type="entry name" value="PH domain-like"/>
    <property type="match status" value="1"/>
</dbReference>
<dbReference type="GO" id="GO:0004674">
    <property type="term" value="F:protein serine/threonine kinase activity"/>
    <property type="evidence" value="ECO:0007669"/>
    <property type="project" value="UniProtKB-KW"/>
</dbReference>
<dbReference type="SMART" id="SM00233">
    <property type="entry name" value="PH"/>
    <property type="match status" value="1"/>
</dbReference>
<accession>A0AAV5RDM1</accession>
<dbReference type="InterPro" id="IPR051931">
    <property type="entry name" value="PAK3-like"/>
</dbReference>
<comment type="catalytic activity">
    <reaction evidence="9">
        <text>L-seryl-[protein] + ATP = O-phospho-L-seryl-[protein] + ADP + H(+)</text>
        <dbReference type="Rhea" id="RHEA:17989"/>
        <dbReference type="Rhea" id="RHEA-COMP:9863"/>
        <dbReference type="Rhea" id="RHEA-COMP:11604"/>
        <dbReference type="ChEBI" id="CHEBI:15378"/>
        <dbReference type="ChEBI" id="CHEBI:29999"/>
        <dbReference type="ChEBI" id="CHEBI:30616"/>
        <dbReference type="ChEBI" id="CHEBI:83421"/>
        <dbReference type="ChEBI" id="CHEBI:456216"/>
        <dbReference type="EC" id="2.7.11.1"/>
    </reaction>
</comment>
<feature type="region of interest" description="Disordered" evidence="11">
    <location>
        <begin position="204"/>
        <end position="506"/>
    </location>
</feature>
<dbReference type="AlphaFoldDB" id="A0AAV5RDM1"/>
<evidence type="ECO:0000256" key="11">
    <source>
        <dbReference type="SAM" id="MobiDB-lite"/>
    </source>
</evidence>
<feature type="compositionally biased region" description="Low complexity" evidence="11">
    <location>
        <begin position="413"/>
        <end position="429"/>
    </location>
</feature>
<evidence type="ECO:0000259" key="14">
    <source>
        <dbReference type="PROSITE" id="PS50108"/>
    </source>
</evidence>
<feature type="compositionally biased region" description="Polar residues" evidence="11">
    <location>
        <begin position="216"/>
        <end position="233"/>
    </location>
</feature>
<keyword evidence="3 15" id="KW-0723">Serine/threonine-protein kinase</keyword>
<dbReference type="Gene3D" id="3.30.200.20">
    <property type="entry name" value="Phosphorylase Kinase, domain 1"/>
    <property type="match status" value="1"/>
</dbReference>
<dbReference type="PANTHER" id="PTHR45832">
    <property type="entry name" value="SERINE/THREONINE-PROTEIN KINASE SAMKA-RELATED-RELATED"/>
    <property type="match status" value="1"/>
</dbReference>
<feature type="compositionally biased region" description="Polar residues" evidence="11">
    <location>
        <begin position="450"/>
        <end position="477"/>
    </location>
</feature>
<dbReference type="Pfam" id="PF00786">
    <property type="entry name" value="PBD"/>
    <property type="match status" value="1"/>
</dbReference>
<dbReference type="Gene3D" id="3.90.810.10">
    <property type="entry name" value="CRIB domain"/>
    <property type="match status" value="1"/>
</dbReference>
<protein>
    <recommendedName>
        <fullName evidence="2">non-specific serine/threonine protein kinase</fullName>
        <ecNumber evidence="2">2.7.11.1</ecNumber>
    </recommendedName>
</protein>
<dbReference type="InterPro" id="IPR008271">
    <property type="entry name" value="Ser/Thr_kinase_AS"/>
</dbReference>
<dbReference type="CDD" id="cd06614">
    <property type="entry name" value="STKc_PAK"/>
    <property type="match status" value="1"/>
</dbReference>
<keyword evidence="5 10" id="KW-0547">Nucleotide-binding</keyword>
<dbReference type="Gene3D" id="2.30.29.30">
    <property type="entry name" value="Pleckstrin-homology domain (PH domain)/Phosphotyrosine-binding domain (PTB)"/>
    <property type="match status" value="1"/>
</dbReference>
<dbReference type="InterPro" id="IPR000095">
    <property type="entry name" value="CRIB_dom"/>
</dbReference>
<dbReference type="EMBL" id="BTGC01000003">
    <property type="protein sequence ID" value="GMM49659.1"/>
    <property type="molecule type" value="Genomic_DNA"/>
</dbReference>
<dbReference type="Gene3D" id="1.10.510.10">
    <property type="entry name" value="Transferase(Phosphotransferase) domain 1"/>
    <property type="match status" value="1"/>
</dbReference>
<dbReference type="PROSITE" id="PS50011">
    <property type="entry name" value="PROTEIN_KINASE_DOM"/>
    <property type="match status" value="1"/>
</dbReference>
<comment type="caution">
    <text evidence="15">The sequence shown here is derived from an EMBL/GenBank/DDBJ whole genome shotgun (WGS) entry which is preliminary data.</text>
</comment>
<proteinExistence type="inferred from homology"/>
<dbReference type="PROSITE" id="PS00108">
    <property type="entry name" value="PROTEIN_KINASE_ST"/>
    <property type="match status" value="1"/>
</dbReference>
<dbReference type="InterPro" id="IPR011009">
    <property type="entry name" value="Kinase-like_dom_sf"/>
</dbReference>
<feature type="domain" description="Protein kinase" evidence="13">
    <location>
        <begin position="665"/>
        <end position="921"/>
    </location>
</feature>
<evidence type="ECO:0000313" key="16">
    <source>
        <dbReference type="Proteomes" id="UP001362899"/>
    </source>
</evidence>
<dbReference type="PROSITE" id="PS50003">
    <property type="entry name" value="PH_DOMAIN"/>
    <property type="match status" value="1"/>
</dbReference>
<feature type="compositionally biased region" description="Low complexity" evidence="11">
    <location>
        <begin position="490"/>
        <end position="502"/>
    </location>
</feature>
<comment type="catalytic activity">
    <reaction evidence="8">
        <text>L-threonyl-[protein] + ATP = O-phospho-L-threonyl-[protein] + ADP + H(+)</text>
        <dbReference type="Rhea" id="RHEA:46608"/>
        <dbReference type="Rhea" id="RHEA-COMP:11060"/>
        <dbReference type="Rhea" id="RHEA-COMP:11605"/>
        <dbReference type="ChEBI" id="CHEBI:15378"/>
        <dbReference type="ChEBI" id="CHEBI:30013"/>
        <dbReference type="ChEBI" id="CHEBI:30616"/>
        <dbReference type="ChEBI" id="CHEBI:61977"/>
        <dbReference type="ChEBI" id="CHEBI:456216"/>
        <dbReference type="EC" id="2.7.11.1"/>
    </reaction>
</comment>
<dbReference type="InterPro" id="IPR036936">
    <property type="entry name" value="CRIB_dom_sf"/>
</dbReference>
<dbReference type="FunFam" id="3.90.810.10:FF:000005">
    <property type="entry name" value="Non-specific serine/threonine protein kinase"/>
    <property type="match status" value="1"/>
</dbReference>
<evidence type="ECO:0000259" key="12">
    <source>
        <dbReference type="PROSITE" id="PS50003"/>
    </source>
</evidence>
<dbReference type="Proteomes" id="UP001362899">
    <property type="component" value="Unassembled WGS sequence"/>
</dbReference>
<dbReference type="InterPro" id="IPR011993">
    <property type="entry name" value="PH-like_dom_sf"/>
</dbReference>